<dbReference type="Gene3D" id="1.10.4030.10">
    <property type="entry name" value="Porin chaperone SurA, peptide-binding domain"/>
    <property type="match status" value="1"/>
</dbReference>
<keyword evidence="2 7" id="KW-0677">Repeat</keyword>
<comment type="function">
    <text evidence="7">Chaperone involved in the correct folding and assembly of outer membrane proteins. Recognizes specific patterns of aromatic residues and the orientation of their side chains, which are found more frequently in integral outer membrane proteins. May act in both early periplasmic and late outer membrane-associated steps of protein maturation.</text>
</comment>
<dbReference type="GO" id="GO:0043165">
    <property type="term" value="P:Gram-negative-bacterium-type cell outer membrane assembly"/>
    <property type="evidence" value="ECO:0007669"/>
    <property type="project" value="InterPro"/>
</dbReference>
<keyword evidence="6 7" id="KW-0413">Isomerase</keyword>
<dbReference type="Proteomes" id="UP000244571">
    <property type="component" value="Chromosome"/>
</dbReference>
<evidence type="ECO:0000256" key="6">
    <source>
        <dbReference type="ARBA" id="ARBA00023235"/>
    </source>
</evidence>
<feature type="region of interest" description="Disordered" evidence="8">
    <location>
        <begin position="316"/>
        <end position="339"/>
    </location>
</feature>
<dbReference type="PANTHER" id="PTHR47637:SF1">
    <property type="entry name" value="CHAPERONE SURA"/>
    <property type="match status" value="1"/>
</dbReference>
<feature type="compositionally biased region" description="Pro residues" evidence="8">
    <location>
        <begin position="192"/>
        <end position="210"/>
    </location>
</feature>
<feature type="signal peptide" evidence="7">
    <location>
        <begin position="1"/>
        <end position="25"/>
    </location>
</feature>
<dbReference type="EC" id="5.2.1.8" evidence="7"/>
<evidence type="ECO:0000256" key="8">
    <source>
        <dbReference type="SAM" id="MobiDB-lite"/>
    </source>
</evidence>
<organism evidence="10 11">
    <name type="scientific">Orrella marina</name>
    <dbReference type="NCBI Taxonomy" id="2163011"/>
    <lineage>
        <taxon>Bacteria</taxon>
        <taxon>Pseudomonadati</taxon>
        <taxon>Pseudomonadota</taxon>
        <taxon>Betaproteobacteria</taxon>
        <taxon>Burkholderiales</taxon>
        <taxon>Alcaligenaceae</taxon>
        <taxon>Orrella</taxon>
    </lineage>
</organism>
<dbReference type="SUPFAM" id="SSF54534">
    <property type="entry name" value="FKBP-like"/>
    <property type="match status" value="2"/>
</dbReference>
<dbReference type="PROSITE" id="PS01096">
    <property type="entry name" value="PPIC_PPIASE_1"/>
    <property type="match status" value="1"/>
</dbReference>
<evidence type="ECO:0000259" key="9">
    <source>
        <dbReference type="PROSITE" id="PS50198"/>
    </source>
</evidence>
<comment type="domain">
    <text evidence="7">The PPIase activity resides only in the second parvulin domain. The N-terminal region and the C-terminal tail are necessary and sufficient for the chaperone activity of SurA. The PPIase activity is dispensable for SurA to function as a chaperone. The N-terminal region and the C-terminal tail are also required for porin recognition.</text>
</comment>
<evidence type="ECO:0000256" key="3">
    <source>
        <dbReference type="ARBA" id="ARBA00022764"/>
    </source>
</evidence>
<feature type="domain" description="PpiC" evidence="9">
    <location>
        <begin position="212"/>
        <end position="313"/>
    </location>
</feature>
<comment type="subcellular location">
    <subcellularLocation>
        <location evidence="7">Periplasm</location>
    </subcellularLocation>
    <text evidence="7">Is capable of associating with the outer membrane.</text>
</comment>
<dbReference type="Pfam" id="PF00639">
    <property type="entry name" value="Rotamase"/>
    <property type="match status" value="2"/>
</dbReference>
<dbReference type="InterPro" id="IPR046357">
    <property type="entry name" value="PPIase_dom_sf"/>
</dbReference>
<evidence type="ECO:0000313" key="10">
    <source>
        <dbReference type="EMBL" id="AWB35267.1"/>
    </source>
</evidence>
<dbReference type="GO" id="GO:0050821">
    <property type="term" value="P:protein stabilization"/>
    <property type="evidence" value="ECO:0007669"/>
    <property type="project" value="InterPro"/>
</dbReference>
<keyword evidence="1 7" id="KW-0732">Signal</keyword>
<evidence type="ECO:0000313" key="11">
    <source>
        <dbReference type="Proteomes" id="UP000244571"/>
    </source>
</evidence>
<proteinExistence type="inferred from homology"/>
<protein>
    <recommendedName>
        <fullName evidence="7">Chaperone SurA</fullName>
    </recommendedName>
    <alternativeName>
        <fullName evidence="7">Peptidyl-prolyl cis-trans isomerase SurA</fullName>
        <shortName evidence="7">PPIase SurA</shortName>
        <ecNumber evidence="7">5.2.1.8</ecNumber>
    </alternativeName>
    <alternativeName>
        <fullName evidence="7">Rotamase SurA</fullName>
    </alternativeName>
</protein>
<dbReference type="InterPro" id="IPR023058">
    <property type="entry name" value="PPIase_PpiC_CS"/>
</dbReference>
<dbReference type="GO" id="GO:0030288">
    <property type="term" value="C:outer membrane-bounded periplasmic space"/>
    <property type="evidence" value="ECO:0007669"/>
    <property type="project" value="InterPro"/>
</dbReference>
<dbReference type="InterPro" id="IPR023034">
    <property type="entry name" value="PPIase_SurA"/>
</dbReference>
<gene>
    <name evidence="7" type="primary">surA</name>
    <name evidence="10" type="ORF">DBV39_17695</name>
</gene>
<feature type="region of interest" description="Disordered" evidence="8">
    <location>
        <begin position="186"/>
        <end position="210"/>
    </location>
</feature>
<dbReference type="GO" id="GO:0003755">
    <property type="term" value="F:peptidyl-prolyl cis-trans isomerase activity"/>
    <property type="evidence" value="ECO:0007669"/>
    <property type="project" value="UniProtKB-UniRule"/>
</dbReference>
<keyword evidence="5 7" id="KW-0143">Chaperone</keyword>
<accession>A0A2R4XN81</accession>
<dbReference type="AlphaFoldDB" id="A0A2R4XN81"/>
<evidence type="ECO:0000256" key="2">
    <source>
        <dbReference type="ARBA" id="ARBA00022737"/>
    </source>
</evidence>
<dbReference type="Gene3D" id="3.10.50.40">
    <property type="match status" value="2"/>
</dbReference>
<dbReference type="Pfam" id="PF09312">
    <property type="entry name" value="SurA_N"/>
    <property type="match status" value="1"/>
</dbReference>
<dbReference type="InterPro" id="IPR015391">
    <property type="entry name" value="SurA_N"/>
</dbReference>
<dbReference type="PROSITE" id="PS50198">
    <property type="entry name" value="PPIC_PPIASE_2"/>
    <property type="match status" value="2"/>
</dbReference>
<evidence type="ECO:0000256" key="7">
    <source>
        <dbReference type="HAMAP-Rule" id="MF_01183"/>
    </source>
</evidence>
<dbReference type="GO" id="GO:0042277">
    <property type="term" value="F:peptide binding"/>
    <property type="evidence" value="ECO:0007669"/>
    <property type="project" value="InterPro"/>
</dbReference>
<dbReference type="HAMAP" id="MF_01183">
    <property type="entry name" value="Chaperone_SurA"/>
    <property type="match status" value="1"/>
</dbReference>
<feature type="chain" id="PRO_5015366578" description="Chaperone SurA" evidence="7">
    <location>
        <begin position="26"/>
        <end position="490"/>
    </location>
</feature>
<dbReference type="PANTHER" id="PTHR47637">
    <property type="entry name" value="CHAPERONE SURA"/>
    <property type="match status" value="1"/>
</dbReference>
<evidence type="ECO:0000256" key="4">
    <source>
        <dbReference type="ARBA" id="ARBA00023110"/>
    </source>
</evidence>
<keyword evidence="11" id="KW-1185">Reference proteome</keyword>
<dbReference type="SUPFAM" id="SSF109998">
    <property type="entry name" value="Triger factor/SurA peptide-binding domain-like"/>
    <property type="match status" value="1"/>
</dbReference>
<dbReference type="GO" id="GO:0051082">
    <property type="term" value="F:unfolded protein binding"/>
    <property type="evidence" value="ECO:0007669"/>
    <property type="project" value="UniProtKB-UniRule"/>
</dbReference>
<dbReference type="InterPro" id="IPR000297">
    <property type="entry name" value="PPIase_PpiC"/>
</dbReference>
<dbReference type="InterPro" id="IPR050280">
    <property type="entry name" value="OMP_Chaperone_SurA"/>
</dbReference>
<dbReference type="EMBL" id="CP028901">
    <property type="protein sequence ID" value="AWB35267.1"/>
    <property type="molecule type" value="Genomic_DNA"/>
</dbReference>
<comment type="catalytic activity">
    <reaction evidence="7">
        <text>[protein]-peptidylproline (omega=180) = [protein]-peptidylproline (omega=0)</text>
        <dbReference type="Rhea" id="RHEA:16237"/>
        <dbReference type="Rhea" id="RHEA-COMP:10747"/>
        <dbReference type="Rhea" id="RHEA-COMP:10748"/>
        <dbReference type="ChEBI" id="CHEBI:83833"/>
        <dbReference type="ChEBI" id="CHEBI:83834"/>
        <dbReference type="EC" id="5.2.1.8"/>
    </reaction>
</comment>
<feature type="domain" description="PpiC" evidence="9">
    <location>
        <begin position="343"/>
        <end position="442"/>
    </location>
</feature>
<sequence length="490" mass="54310" precursor="true">MMFCLRKFFRGLIPLILGAAVVASAHGQGLRSAAPQGQRATTPVDGIAAVVNKDVITVKEVENQVAKIESELRAQRIAPPAREKLERQALETLITEKVIEQEAKQMGIEIRDRDIDEAIASVARRNNATVAQVQAQIRAMGLNWNEYRQSMAQQLLFDRMRIALAEQTIRVTDSEVDAFLKEQAARKASGLEPPPPPPPKPVPRPKPQPAPPLVLQLSQIFLSVPENAGPEKVTEVRKRIDDVRARLRKGESFEDLAIQFSEGPEAVRGGELGVRPASGWPELFVQNARSLQPGQISRVFQSPAGFHILKVIRRAGGQAPKPPPPPPPPEPRRAELPDGPVMVDQTKASHILIKTSPAMSDDAARQRLENARSRIVQGGESFADVARVVSEDASAPQGGELGWVNPGETVPSFEEAMNKLSPGEISEPIKSPFGWHIILVEERRTQDMADQARRNYARQMLFERRAGAHFDAWLQQMRNQAYIDNRLFRQ</sequence>
<reference evidence="10 11" key="1">
    <citation type="submission" date="2018-04" db="EMBL/GenBank/DDBJ databases">
        <title>Bordetella sp. HZ20 isolated from seawater.</title>
        <authorList>
            <person name="Sun C."/>
        </authorList>
    </citation>
    <scope>NUCLEOTIDE SEQUENCE [LARGE SCALE GENOMIC DNA]</scope>
    <source>
        <strain evidence="10 11">HZ20</strain>
    </source>
</reference>
<evidence type="ECO:0000256" key="5">
    <source>
        <dbReference type="ARBA" id="ARBA00023186"/>
    </source>
</evidence>
<dbReference type="GO" id="GO:0006457">
    <property type="term" value="P:protein folding"/>
    <property type="evidence" value="ECO:0007669"/>
    <property type="project" value="UniProtKB-UniRule"/>
</dbReference>
<feature type="compositionally biased region" description="Pro residues" evidence="8">
    <location>
        <begin position="320"/>
        <end position="329"/>
    </location>
</feature>
<keyword evidence="3 7" id="KW-0574">Periplasm</keyword>
<keyword evidence="4 7" id="KW-0697">Rotamase</keyword>
<dbReference type="KEGG" id="boz:DBV39_17695"/>
<dbReference type="InterPro" id="IPR027304">
    <property type="entry name" value="Trigger_fact/SurA_dom_sf"/>
</dbReference>
<evidence type="ECO:0000256" key="1">
    <source>
        <dbReference type="ARBA" id="ARBA00022729"/>
    </source>
</evidence>
<name>A0A2R4XN81_9BURK</name>